<name>A0A246ISL4_9BURK</name>
<evidence type="ECO:0000313" key="2">
    <source>
        <dbReference type="Proteomes" id="UP000197468"/>
    </source>
</evidence>
<protein>
    <submittedName>
        <fullName evidence="1">Uncharacterized protein</fullName>
    </submittedName>
</protein>
<dbReference type="Proteomes" id="UP000197468">
    <property type="component" value="Unassembled WGS sequence"/>
</dbReference>
<sequence length="82" mass="9246">ALVHRLRAGRGLPGLRVQVRVADDPIRRVIGQVADLAAQRVALISFHQSESALENELFRLDYSLPSWQLFSFRRNDSHSPPA</sequence>
<dbReference type="EMBL" id="NIOF01000037">
    <property type="protein sequence ID" value="OWQ82885.1"/>
    <property type="molecule type" value="Genomic_DNA"/>
</dbReference>
<accession>A0A246ISL4</accession>
<proteinExistence type="predicted"/>
<comment type="caution">
    <text evidence="1">The sequence shown here is derived from an EMBL/GenBank/DDBJ whole genome shotgun (WGS) entry which is preliminary data.</text>
</comment>
<evidence type="ECO:0000313" key="1">
    <source>
        <dbReference type="EMBL" id="OWQ82885.1"/>
    </source>
</evidence>
<organism evidence="1 2">
    <name type="scientific">Roseateles aquatilis</name>
    <dbReference type="NCBI Taxonomy" id="431061"/>
    <lineage>
        <taxon>Bacteria</taxon>
        <taxon>Pseudomonadati</taxon>
        <taxon>Pseudomonadota</taxon>
        <taxon>Betaproteobacteria</taxon>
        <taxon>Burkholderiales</taxon>
        <taxon>Sphaerotilaceae</taxon>
        <taxon>Roseateles</taxon>
    </lineage>
</organism>
<keyword evidence="2" id="KW-1185">Reference proteome</keyword>
<feature type="non-terminal residue" evidence="1">
    <location>
        <position position="1"/>
    </location>
</feature>
<reference evidence="1 2" key="1">
    <citation type="journal article" date="2008" name="Int. J. Syst. Evol. Microbiol.">
        <title>Description of Roseateles aquatilis sp. nov. and Roseateles terrae sp. nov., in the class Betaproteobacteria, and emended description of the genus Roseateles.</title>
        <authorList>
            <person name="Gomila M."/>
            <person name="Bowien B."/>
            <person name="Falsen E."/>
            <person name="Moore E.R."/>
            <person name="Lalucat J."/>
        </authorList>
    </citation>
    <scope>NUCLEOTIDE SEQUENCE [LARGE SCALE GENOMIC DNA]</scope>
    <source>
        <strain evidence="1 2">CCUG 48205</strain>
    </source>
</reference>
<dbReference type="AlphaFoldDB" id="A0A246ISL4"/>
<gene>
    <name evidence="1" type="ORF">CDN99_27880</name>
</gene>